<name>A0A4C1V4P5_EUMVA</name>
<accession>A0A4C1V4P5</accession>
<proteinExistence type="predicted"/>
<comment type="caution">
    <text evidence="1">The sequence shown here is derived from an EMBL/GenBank/DDBJ whole genome shotgun (WGS) entry which is preliminary data.</text>
</comment>
<sequence>MHRRDGTELGLVLAVLYKSDIAKDIFKTLPKVSAIETSLLWLEKTSKAAVDVARSIPPPRVPKAKQKAILAGPFGEDVLTIISVLRVVKRPEFAQLAAYFKKARSRKYRLMVNLSHQDVLKRLEKI</sequence>
<dbReference type="AlphaFoldDB" id="A0A4C1V4P5"/>
<evidence type="ECO:0000313" key="2">
    <source>
        <dbReference type="Proteomes" id="UP000299102"/>
    </source>
</evidence>
<gene>
    <name evidence="1" type="ORF">EVAR_5200_1</name>
</gene>
<reference evidence="1 2" key="1">
    <citation type="journal article" date="2019" name="Commun. Biol.">
        <title>The bagworm genome reveals a unique fibroin gene that provides high tensile strength.</title>
        <authorList>
            <person name="Kono N."/>
            <person name="Nakamura H."/>
            <person name="Ohtoshi R."/>
            <person name="Tomita M."/>
            <person name="Numata K."/>
            <person name="Arakawa K."/>
        </authorList>
    </citation>
    <scope>NUCLEOTIDE SEQUENCE [LARGE SCALE GENOMIC DNA]</scope>
</reference>
<evidence type="ECO:0000313" key="1">
    <source>
        <dbReference type="EMBL" id="GBP33247.1"/>
    </source>
</evidence>
<organism evidence="1 2">
    <name type="scientific">Eumeta variegata</name>
    <name type="common">Bagworm moth</name>
    <name type="synonym">Eumeta japonica</name>
    <dbReference type="NCBI Taxonomy" id="151549"/>
    <lineage>
        <taxon>Eukaryota</taxon>
        <taxon>Metazoa</taxon>
        <taxon>Ecdysozoa</taxon>
        <taxon>Arthropoda</taxon>
        <taxon>Hexapoda</taxon>
        <taxon>Insecta</taxon>
        <taxon>Pterygota</taxon>
        <taxon>Neoptera</taxon>
        <taxon>Endopterygota</taxon>
        <taxon>Lepidoptera</taxon>
        <taxon>Glossata</taxon>
        <taxon>Ditrysia</taxon>
        <taxon>Tineoidea</taxon>
        <taxon>Psychidae</taxon>
        <taxon>Oiketicinae</taxon>
        <taxon>Eumeta</taxon>
    </lineage>
</organism>
<keyword evidence="2" id="KW-1185">Reference proteome</keyword>
<protein>
    <submittedName>
        <fullName evidence="1">Uncharacterized protein</fullName>
    </submittedName>
</protein>
<dbReference type="Proteomes" id="UP000299102">
    <property type="component" value="Unassembled WGS sequence"/>
</dbReference>
<dbReference type="EMBL" id="BGZK01000271">
    <property type="protein sequence ID" value="GBP33247.1"/>
    <property type="molecule type" value="Genomic_DNA"/>
</dbReference>